<sequence>MVCYYGAAELFDWQERMIGNGIDGNAKINCSDLMEFKRTFTNHVPDKKEQALNKNAIDTYHGKASFISDNQFS</sequence>
<organism evidence="1 2">
    <name type="scientific">Pontibacillus salicampi</name>
    <dbReference type="NCBI Taxonomy" id="1449801"/>
    <lineage>
        <taxon>Bacteria</taxon>
        <taxon>Bacillati</taxon>
        <taxon>Bacillota</taxon>
        <taxon>Bacilli</taxon>
        <taxon>Bacillales</taxon>
        <taxon>Bacillaceae</taxon>
        <taxon>Pontibacillus</taxon>
    </lineage>
</organism>
<gene>
    <name evidence="1" type="ORF">ACFFGV_17885</name>
</gene>
<evidence type="ECO:0000313" key="2">
    <source>
        <dbReference type="Proteomes" id="UP001589836"/>
    </source>
</evidence>
<accession>A0ABV6LST1</accession>
<dbReference type="RefSeq" id="WP_377350754.1">
    <property type="nucleotide sequence ID" value="NZ_JBHLTP010000013.1"/>
</dbReference>
<proteinExistence type="predicted"/>
<reference evidence="1 2" key="1">
    <citation type="submission" date="2024-09" db="EMBL/GenBank/DDBJ databases">
        <authorList>
            <person name="Sun Q."/>
            <person name="Mori K."/>
        </authorList>
    </citation>
    <scope>NUCLEOTIDE SEQUENCE [LARGE SCALE GENOMIC DNA]</scope>
    <source>
        <strain evidence="1 2">NCAIM B.02529</strain>
    </source>
</reference>
<comment type="caution">
    <text evidence="1">The sequence shown here is derived from an EMBL/GenBank/DDBJ whole genome shotgun (WGS) entry which is preliminary data.</text>
</comment>
<keyword evidence="2" id="KW-1185">Reference proteome</keyword>
<dbReference type="InterPro" id="IPR036188">
    <property type="entry name" value="FAD/NAD-bd_sf"/>
</dbReference>
<dbReference type="EMBL" id="JBHLTP010000013">
    <property type="protein sequence ID" value="MFC0525458.1"/>
    <property type="molecule type" value="Genomic_DNA"/>
</dbReference>
<dbReference type="Proteomes" id="UP001589836">
    <property type="component" value="Unassembled WGS sequence"/>
</dbReference>
<evidence type="ECO:0000313" key="1">
    <source>
        <dbReference type="EMBL" id="MFC0525458.1"/>
    </source>
</evidence>
<name>A0ABV6LST1_9BACI</name>
<protein>
    <submittedName>
        <fullName evidence="1">Uncharacterized protein</fullName>
    </submittedName>
</protein>
<dbReference type="Gene3D" id="3.50.50.60">
    <property type="entry name" value="FAD/NAD(P)-binding domain"/>
    <property type="match status" value="1"/>
</dbReference>